<name>A0A318JG99_9NEIS</name>
<reference evidence="2 3" key="1">
    <citation type="submission" date="2018-05" db="EMBL/GenBank/DDBJ databases">
        <title>Genomic Encyclopedia of Type Strains, Phase IV (KMG-IV): sequencing the most valuable type-strain genomes for metagenomic binning, comparative biology and taxonomic classification.</title>
        <authorList>
            <person name="Goeker M."/>
        </authorList>
    </citation>
    <scope>NUCLEOTIDE SEQUENCE [LARGE SCALE GENOMIC DNA]</scope>
    <source>
        <strain evidence="2 3">DSM 25134</strain>
    </source>
</reference>
<feature type="region of interest" description="Disordered" evidence="1">
    <location>
        <begin position="144"/>
        <end position="179"/>
    </location>
</feature>
<feature type="region of interest" description="Disordered" evidence="1">
    <location>
        <begin position="188"/>
        <end position="207"/>
    </location>
</feature>
<dbReference type="Proteomes" id="UP000248395">
    <property type="component" value="Unassembled WGS sequence"/>
</dbReference>
<protein>
    <submittedName>
        <fullName evidence="2">Uncharacterized protein</fullName>
    </submittedName>
</protein>
<evidence type="ECO:0000313" key="3">
    <source>
        <dbReference type="Proteomes" id="UP000248395"/>
    </source>
</evidence>
<evidence type="ECO:0000256" key="1">
    <source>
        <dbReference type="SAM" id="MobiDB-lite"/>
    </source>
</evidence>
<dbReference type="EMBL" id="QJKC01000007">
    <property type="protein sequence ID" value="PXX48293.1"/>
    <property type="molecule type" value="Genomic_DNA"/>
</dbReference>
<sequence>MPDLPSWDELDLPVLDEVVDESAVPVLAEEVLDVPDFDFSSELDVMQQTLAPPDHAMAELEIPELTLEDLDVVSPAEVPAAAALDLTALPSLDLDEPLADELSLEQVLPEARPEPVPAAPVPPVLRPEAPVMAVDGFEFMLDGHVPPASAAGSQPEPSSPATAPQPAAERPAAVGQAPVAPSAAVAEAMPSVPAEPPPPALPGGLSISLDSLPDGVLGGGVGKVEEARPSAAELLARAQALVAATPSSLDDVLHAAELTLAQEESLQRFHAAPAAPAAAQQTFASLGEAELRAAMADLPGAVAAESQEEDWPSLGDVDRLNETERELPADAAVQAAAPLLQAEWQDEPPEHAVPDSALAVPVLEQEEDWPSLGDVDRLNETEVEIPDEAAVIAAAPLLQAEWQDELAAPAVADSAAALPVLEQEEGWPTVGEVDKESETEVDGEPEVPVVKAAASAVQGLFAESPFASERQAAVAPDAPAIPALPDEVQAEPQAVATQPAPVVQPVLQTAAEQVIEPPLLEELAGASFAAAMPQAHVQPAAEAGKAVEVLNVAAVTTATAASALMNPVGKPDATVAVVDERALVEAMYEKLLPRMKVELSLWLQDALELQAKNMLSGVMQQLKEDYDMLFGETLKESLRQAILALGREQQGRHDAPRGEQD</sequence>
<dbReference type="AlphaFoldDB" id="A0A318JG99"/>
<gene>
    <name evidence="2" type="ORF">DFR38_10778</name>
</gene>
<proteinExistence type="predicted"/>
<feature type="compositionally biased region" description="Low complexity" evidence="1">
    <location>
        <begin position="153"/>
        <end position="179"/>
    </location>
</feature>
<keyword evidence="3" id="KW-1185">Reference proteome</keyword>
<comment type="caution">
    <text evidence="2">The sequence shown here is derived from an EMBL/GenBank/DDBJ whole genome shotgun (WGS) entry which is preliminary data.</text>
</comment>
<evidence type="ECO:0000313" key="2">
    <source>
        <dbReference type="EMBL" id="PXX48293.1"/>
    </source>
</evidence>
<organism evidence="2 3">
    <name type="scientific">Aquitalea magnusonii</name>
    <dbReference type="NCBI Taxonomy" id="332411"/>
    <lineage>
        <taxon>Bacteria</taxon>
        <taxon>Pseudomonadati</taxon>
        <taxon>Pseudomonadota</taxon>
        <taxon>Betaproteobacteria</taxon>
        <taxon>Neisseriales</taxon>
        <taxon>Chromobacteriaceae</taxon>
        <taxon>Aquitalea</taxon>
    </lineage>
</organism>
<accession>A0A318JG99</accession>